<organism evidence="4 5">
    <name type="scientific">Taibaiella chishuiensis</name>
    <dbReference type="NCBI Taxonomy" id="1434707"/>
    <lineage>
        <taxon>Bacteria</taxon>
        <taxon>Pseudomonadati</taxon>
        <taxon>Bacteroidota</taxon>
        <taxon>Chitinophagia</taxon>
        <taxon>Chitinophagales</taxon>
        <taxon>Chitinophagaceae</taxon>
        <taxon>Taibaiella</taxon>
    </lineage>
</organism>
<dbReference type="InterPro" id="IPR026444">
    <property type="entry name" value="Secre_tail"/>
</dbReference>
<dbReference type="InterPro" id="IPR039448">
    <property type="entry name" value="Beta_helix"/>
</dbReference>
<feature type="signal peptide" evidence="1">
    <location>
        <begin position="1"/>
        <end position="22"/>
    </location>
</feature>
<sequence>MKSVKRIVLLAILSVVCMSSYGQPLQFNPNNPAHTDTSTIMVLNIKTDFGALGNNVTNDQDAFEAASEFINARKGYCQLIIPAGTYRVGKQTPGLFYYLTGRDVLKIMNCTNVSITGNGSPVIQYADNLRYGYFDPITGSPTNPIDHWIDAYTWATPGNCIYIYNSNGGDGRIRISGLTLDGNMYGGKVVIGGSLVPINIQIEHFGIFLHGAGKVTIENVTTRRFGLDGIIIRNNPDNPAHRDVVVNNCLSEYNGRLGISVIGGRDVTLNNSSFNNSGMGIIASAPCAGIDIEAEKEYITQSLWRIYDFKANNCEFGNNKNAGVVIVAGAVVTPADTLFGNNFVFSNCDIYAAPTSSFAIDLGQYRKITFDHCNITGAVFDAGNRAYKPEDGVKFLSCYFRDIYYKKTGSSCYKTRQHYTELSSVIFSTRDNALSSYMQFDNCVFDLAYKRLWNIYSTPQAPASVTNCVIKASTTGGYIDFTQIGFDSNAVLQNNKFVFYDFQEYRHQQGNTIYASPNIPGNNQFTFYNIVTNPAPAVRDTIYGKVERIDGVDSCLFTGNRTTGTEDAVKQAPSLIVYPNPSSDHSFTIKNTSEGSLEYTFLDFNGRRISYGTLRRSEQKQFHFPELAAGVYFIRTRDEKTTRTIKVVLQ</sequence>
<dbReference type="Proteomes" id="UP000240572">
    <property type="component" value="Unassembled WGS sequence"/>
</dbReference>
<dbReference type="Pfam" id="PF18962">
    <property type="entry name" value="Por_Secre_tail"/>
    <property type="match status" value="1"/>
</dbReference>
<protein>
    <submittedName>
        <fullName evidence="4">Putative secreted protein (Por secretion system target)</fullName>
    </submittedName>
</protein>
<reference evidence="4 5" key="1">
    <citation type="submission" date="2018-03" db="EMBL/GenBank/DDBJ databases">
        <title>Genomic Encyclopedia of Type Strains, Phase III (KMG-III): the genomes of soil and plant-associated and newly described type strains.</title>
        <authorList>
            <person name="Whitman W."/>
        </authorList>
    </citation>
    <scope>NUCLEOTIDE SEQUENCE [LARGE SCALE GENOMIC DNA]</scope>
    <source>
        <strain evidence="4 5">CGMCC 1.12700</strain>
    </source>
</reference>
<comment type="caution">
    <text evidence="4">The sequence shown here is derived from an EMBL/GenBank/DDBJ whole genome shotgun (WGS) entry which is preliminary data.</text>
</comment>
<keyword evidence="1" id="KW-0732">Signal</keyword>
<dbReference type="InterPro" id="IPR011050">
    <property type="entry name" value="Pectin_lyase_fold/virulence"/>
</dbReference>
<dbReference type="AlphaFoldDB" id="A0A2P8CWE3"/>
<evidence type="ECO:0000259" key="2">
    <source>
        <dbReference type="Pfam" id="PF13229"/>
    </source>
</evidence>
<dbReference type="Pfam" id="PF13229">
    <property type="entry name" value="Beta_helix"/>
    <property type="match status" value="1"/>
</dbReference>
<feature type="domain" description="Right handed beta helix" evidence="2">
    <location>
        <begin position="158"/>
        <end position="292"/>
    </location>
</feature>
<dbReference type="SMART" id="SM00710">
    <property type="entry name" value="PbH1"/>
    <property type="match status" value="6"/>
</dbReference>
<dbReference type="OrthoDB" id="863031at2"/>
<dbReference type="InterPro" id="IPR012334">
    <property type="entry name" value="Pectin_lyas_fold"/>
</dbReference>
<dbReference type="SUPFAM" id="SSF51126">
    <property type="entry name" value="Pectin lyase-like"/>
    <property type="match status" value="2"/>
</dbReference>
<gene>
    <name evidence="4" type="ORF">B0I18_112103</name>
</gene>
<evidence type="ECO:0000313" key="4">
    <source>
        <dbReference type="EMBL" id="PSK89302.1"/>
    </source>
</evidence>
<feature type="chain" id="PRO_5015204068" evidence="1">
    <location>
        <begin position="23"/>
        <end position="650"/>
    </location>
</feature>
<keyword evidence="5" id="KW-1185">Reference proteome</keyword>
<proteinExistence type="predicted"/>
<dbReference type="EMBL" id="PYGD01000012">
    <property type="protein sequence ID" value="PSK89302.1"/>
    <property type="molecule type" value="Genomic_DNA"/>
</dbReference>
<name>A0A2P8CWE3_9BACT</name>
<dbReference type="RefSeq" id="WP_106524953.1">
    <property type="nucleotide sequence ID" value="NZ_PYGD01000012.1"/>
</dbReference>
<evidence type="ECO:0000259" key="3">
    <source>
        <dbReference type="Pfam" id="PF18962"/>
    </source>
</evidence>
<feature type="domain" description="Secretion system C-terminal sorting" evidence="3">
    <location>
        <begin position="577"/>
        <end position="648"/>
    </location>
</feature>
<evidence type="ECO:0000256" key="1">
    <source>
        <dbReference type="SAM" id="SignalP"/>
    </source>
</evidence>
<evidence type="ECO:0000313" key="5">
    <source>
        <dbReference type="Proteomes" id="UP000240572"/>
    </source>
</evidence>
<dbReference type="NCBIfam" id="TIGR04183">
    <property type="entry name" value="Por_Secre_tail"/>
    <property type="match status" value="1"/>
</dbReference>
<dbReference type="InterPro" id="IPR006626">
    <property type="entry name" value="PbH1"/>
</dbReference>
<accession>A0A2P8CWE3</accession>
<dbReference type="Gene3D" id="2.160.20.10">
    <property type="entry name" value="Single-stranded right-handed beta-helix, Pectin lyase-like"/>
    <property type="match status" value="1"/>
</dbReference>